<name>A0A678ZMV5_9CAUD</name>
<accession>A0A678ZMV5</accession>
<sequence length="47" mass="5913">MWGLKRVYTIFIENFRENQKRVYKNYEKRKLFRGTAKRTGKNRESDR</sequence>
<dbReference type="EMBL" id="MK290738">
    <property type="protein sequence ID" value="AZV02219.1"/>
    <property type="molecule type" value="Genomic_DNA"/>
</dbReference>
<dbReference type="Proteomes" id="UP000434907">
    <property type="component" value="Segment"/>
</dbReference>
<evidence type="ECO:0000313" key="1">
    <source>
        <dbReference type="EMBL" id="AZV02219.1"/>
    </source>
</evidence>
<reference evidence="1 2" key="1">
    <citation type="submission" date="2018-12" db="EMBL/GenBank/DDBJ databases">
        <authorList>
            <person name="Shneider M.M."/>
            <person name="Kabilov M.R."/>
            <person name="Miroshnikov K.A."/>
        </authorList>
    </citation>
    <scope>NUCLEOTIDE SEQUENCE [LARGE SCALE GENOMIC DNA]</scope>
</reference>
<protein>
    <submittedName>
        <fullName evidence="1">Uncharacterized protein</fullName>
    </submittedName>
</protein>
<keyword evidence="2" id="KW-1185">Reference proteome</keyword>
<evidence type="ECO:0000313" key="2">
    <source>
        <dbReference type="Proteomes" id="UP000434907"/>
    </source>
</evidence>
<proteinExistence type="predicted"/>
<organism evidence="1 2">
    <name type="scientific">Pectobacterium phage Arno18</name>
    <dbReference type="NCBI Taxonomy" id="2500578"/>
    <lineage>
        <taxon>Viruses</taxon>
        <taxon>Duplodnaviria</taxon>
        <taxon>Heunggongvirae</taxon>
        <taxon>Uroviricota</taxon>
        <taxon>Caudoviricetes</taxon>
        <taxon>Andersonviridae</taxon>
        <taxon>Andersonviridae incertae sedis</taxon>
        <taxon>Arnovirus</taxon>
        <taxon>Arnovirus arno18</taxon>
    </lineage>
</organism>
<gene>
    <name evidence="1" type="ORF">Arno18_33</name>
</gene>